<protein>
    <submittedName>
        <fullName evidence="2">Transciprtional termination factor</fullName>
    </submittedName>
</protein>
<feature type="domain" description="YlxR" evidence="1">
    <location>
        <begin position="11"/>
        <end position="85"/>
    </location>
</feature>
<name>A0A449AVK2_9BACT</name>
<evidence type="ECO:0000313" key="2">
    <source>
        <dbReference type="EMBL" id="VEU70587.1"/>
    </source>
</evidence>
<dbReference type="PANTHER" id="PTHR34215">
    <property type="entry name" value="BLL0784 PROTEIN"/>
    <property type="match status" value="1"/>
</dbReference>
<dbReference type="InterPro" id="IPR035931">
    <property type="entry name" value="YlxR-like_sf"/>
</dbReference>
<dbReference type="Pfam" id="PF04296">
    <property type="entry name" value="YlxR"/>
    <property type="match status" value="1"/>
</dbReference>
<gene>
    <name evidence="2" type="ORF">NCTC10194_00502</name>
</gene>
<dbReference type="RefSeq" id="WP_027333737.1">
    <property type="nucleotide sequence ID" value="NZ_LR215024.1"/>
</dbReference>
<reference evidence="2 3" key="1">
    <citation type="submission" date="2019-01" db="EMBL/GenBank/DDBJ databases">
        <authorList>
            <consortium name="Pathogen Informatics"/>
        </authorList>
    </citation>
    <scope>NUCLEOTIDE SEQUENCE [LARGE SCALE GENOMIC DNA]</scope>
    <source>
        <strain evidence="2 3">NCTC10194</strain>
    </source>
</reference>
<organism evidence="2 3">
    <name type="scientific">Mycoplasmopsis glycophila</name>
    <dbReference type="NCBI Taxonomy" id="171285"/>
    <lineage>
        <taxon>Bacteria</taxon>
        <taxon>Bacillati</taxon>
        <taxon>Mycoplasmatota</taxon>
        <taxon>Mycoplasmoidales</taxon>
        <taxon>Metamycoplasmataceae</taxon>
        <taxon>Mycoplasmopsis</taxon>
    </lineage>
</organism>
<dbReference type="InterPro" id="IPR007393">
    <property type="entry name" value="YlxR_dom"/>
</dbReference>
<dbReference type="EMBL" id="LR215024">
    <property type="protein sequence ID" value="VEU70587.1"/>
    <property type="molecule type" value="Genomic_DNA"/>
</dbReference>
<dbReference type="SUPFAM" id="SSF64376">
    <property type="entry name" value="YlxR-like"/>
    <property type="match status" value="1"/>
</dbReference>
<dbReference type="PANTHER" id="PTHR34215:SF1">
    <property type="entry name" value="YLXR DOMAIN-CONTAINING PROTEIN"/>
    <property type="match status" value="1"/>
</dbReference>
<dbReference type="KEGG" id="mgly:NCTC10194_00502"/>
<dbReference type="Gene3D" id="3.30.1230.10">
    <property type="entry name" value="YlxR-like"/>
    <property type="match status" value="1"/>
</dbReference>
<proteinExistence type="predicted"/>
<evidence type="ECO:0000313" key="3">
    <source>
        <dbReference type="Proteomes" id="UP000290815"/>
    </source>
</evidence>
<dbReference type="InterPro" id="IPR037465">
    <property type="entry name" value="YlxR"/>
</dbReference>
<dbReference type="AlphaFoldDB" id="A0A449AVK2"/>
<accession>A0A449AVK2</accession>
<keyword evidence="3" id="KW-1185">Reference proteome</keyword>
<evidence type="ECO:0000259" key="1">
    <source>
        <dbReference type="Pfam" id="PF04296"/>
    </source>
</evidence>
<dbReference type="Proteomes" id="UP000290815">
    <property type="component" value="Chromosome"/>
</dbReference>
<sequence length="98" mass="11740">MTEKINANFSRKCIVTNEILDISKLVRFDYDKKNQIISLDLKREKKGRGAYIHLTPENWEKAMRNKALNRTFRTNVSKEVYEEINKQIMEVLYEQKTK</sequence>